<keyword evidence="4 6" id="KW-0472">Membrane</keyword>
<dbReference type="EMBL" id="JAKGBZ010000050">
    <property type="protein sequence ID" value="MCF3948401.1"/>
    <property type="molecule type" value="Genomic_DNA"/>
</dbReference>
<dbReference type="NCBIfam" id="TIGR01352">
    <property type="entry name" value="tonB_Cterm"/>
    <property type="match status" value="1"/>
</dbReference>
<evidence type="ECO:0000259" key="7">
    <source>
        <dbReference type="PROSITE" id="PS52015"/>
    </source>
</evidence>
<feature type="compositionally biased region" description="Basic residues" evidence="5">
    <location>
        <begin position="98"/>
        <end position="111"/>
    </location>
</feature>
<dbReference type="Gene3D" id="3.30.1150.10">
    <property type="match status" value="1"/>
</dbReference>
<evidence type="ECO:0000256" key="5">
    <source>
        <dbReference type="SAM" id="MobiDB-lite"/>
    </source>
</evidence>
<proteinExistence type="predicted"/>
<dbReference type="RefSeq" id="WP_235705684.1">
    <property type="nucleotide sequence ID" value="NZ_JAKGBZ010000050.1"/>
</dbReference>
<evidence type="ECO:0000256" key="6">
    <source>
        <dbReference type="SAM" id="Phobius"/>
    </source>
</evidence>
<dbReference type="Pfam" id="PF03544">
    <property type="entry name" value="TonB_C"/>
    <property type="match status" value="1"/>
</dbReference>
<evidence type="ECO:0000313" key="8">
    <source>
        <dbReference type="EMBL" id="MCF3948401.1"/>
    </source>
</evidence>
<feature type="region of interest" description="Disordered" evidence="5">
    <location>
        <begin position="68"/>
        <end position="111"/>
    </location>
</feature>
<feature type="domain" description="TonB C-terminal" evidence="7">
    <location>
        <begin position="156"/>
        <end position="247"/>
    </location>
</feature>
<dbReference type="SUPFAM" id="SSF74653">
    <property type="entry name" value="TolA/TonB C-terminal domain"/>
    <property type="match status" value="1"/>
</dbReference>
<accession>A0ABS9E396</accession>
<sequence length="247" mass="26474">MAELLFDTMAGPGESRFGWALLAALIIEVVAIVALMFTPPLPKPLVVKPVTIAVYLVKPVGPPKAIPLPPKPMHPPKPNPPKPLPALPKPPPPLPNHPHIHVPRKPPPKPAHHIVPRRVVHPIPSQPAASRQPVLPAPQTTVPPPSPAQRQSAEARYAGIMRGIILSHLVVPSALRNLGVSGVAMIAFKVTSTGQVLWIRVIRRSGYQAANRAASEAVRDSHFPAFLTKMPHHAIIFEIPVHVSGAG</sequence>
<evidence type="ECO:0000313" key="9">
    <source>
        <dbReference type="Proteomes" id="UP001521209"/>
    </source>
</evidence>
<feature type="transmembrane region" description="Helical" evidence="6">
    <location>
        <begin position="17"/>
        <end position="38"/>
    </location>
</feature>
<comment type="caution">
    <text evidence="8">The sequence shown here is derived from an EMBL/GenBank/DDBJ whole genome shotgun (WGS) entry which is preliminary data.</text>
</comment>
<organism evidence="8 9">
    <name type="scientific">Acidiphilium iwatense</name>
    <dbReference type="NCBI Taxonomy" id="768198"/>
    <lineage>
        <taxon>Bacteria</taxon>
        <taxon>Pseudomonadati</taxon>
        <taxon>Pseudomonadota</taxon>
        <taxon>Alphaproteobacteria</taxon>
        <taxon>Acetobacterales</taxon>
        <taxon>Acidocellaceae</taxon>
        <taxon>Acidiphilium</taxon>
    </lineage>
</organism>
<dbReference type="InterPro" id="IPR037682">
    <property type="entry name" value="TonB_C"/>
</dbReference>
<dbReference type="InterPro" id="IPR006260">
    <property type="entry name" value="TonB/TolA_C"/>
</dbReference>
<name>A0ABS9E396_9PROT</name>
<feature type="compositionally biased region" description="Pro residues" evidence="5">
    <location>
        <begin position="68"/>
        <end position="96"/>
    </location>
</feature>
<protein>
    <submittedName>
        <fullName evidence="8">TonB family protein</fullName>
    </submittedName>
</protein>
<keyword evidence="3 6" id="KW-1133">Transmembrane helix</keyword>
<evidence type="ECO:0000256" key="3">
    <source>
        <dbReference type="ARBA" id="ARBA00022989"/>
    </source>
</evidence>
<dbReference type="Proteomes" id="UP001521209">
    <property type="component" value="Unassembled WGS sequence"/>
</dbReference>
<comment type="subcellular location">
    <subcellularLocation>
        <location evidence="1">Membrane</location>
        <topology evidence="1">Single-pass membrane protein</topology>
    </subcellularLocation>
</comment>
<reference evidence="8 9" key="1">
    <citation type="submission" date="2022-01" db="EMBL/GenBank/DDBJ databases">
        <authorList>
            <person name="Won M."/>
            <person name="Kim S.-J."/>
            <person name="Kwon S.-W."/>
        </authorList>
    </citation>
    <scope>NUCLEOTIDE SEQUENCE [LARGE SCALE GENOMIC DNA]</scope>
    <source>
        <strain evidence="8 9">KCTC 23505</strain>
    </source>
</reference>
<keyword evidence="9" id="KW-1185">Reference proteome</keyword>
<keyword evidence="2 6" id="KW-0812">Transmembrane</keyword>
<evidence type="ECO:0000256" key="4">
    <source>
        <dbReference type="ARBA" id="ARBA00023136"/>
    </source>
</evidence>
<evidence type="ECO:0000256" key="2">
    <source>
        <dbReference type="ARBA" id="ARBA00022692"/>
    </source>
</evidence>
<gene>
    <name evidence="8" type="ORF">L2A60_17150</name>
</gene>
<feature type="region of interest" description="Disordered" evidence="5">
    <location>
        <begin position="125"/>
        <end position="151"/>
    </location>
</feature>
<evidence type="ECO:0000256" key="1">
    <source>
        <dbReference type="ARBA" id="ARBA00004167"/>
    </source>
</evidence>
<dbReference type="PROSITE" id="PS52015">
    <property type="entry name" value="TONB_CTD"/>
    <property type="match status" value="1"/>
</dbReference>